<dbReference type="Proteomes" id="UP001164746">
    <property type="component" value="Chromosome 8"/>
</dbReference>
<proteinExistence type="predicted"/>
<gene>
    <name evidence="2" type="ORF">MAR_027250</name>
</gene>
<keyword evidence="3" id="KW-1185">Reference proteome</keyword>
<dbReference type="EMBL" id="CP111019">
    <property type="protein sequence ID" value="WAR13070.1"/>
    <property type="molecule type" value="Genomic_DNA"/>
</dbReference>
<feature type="region of interest" description="Disordered" evidence="1">
    <location>
        <begin position="1"/>
        <end position="23"/>
    </location>
</feature>
<evidence type="ECO:0000313" key="2">
    <source>
        <dbReference type="EMBL" id="WAR13070.1"/>
    </source>
</evidence>
<sequence>MHNTETQKSITNIQNTETPKNNTYMHNTVTRNSGANMHITKTKSSNTKNAIWKHTTAAHICTIQTQGTAAHTYTIQKHRTAAHTCTIQKHRTAPQHAQYRNTEQQHIHAQYRHKEQQHKHTQYRNTEQQHIHAQYRNTEQQHNMHNTETHNSSTYMHNTDTRNSNTNIHNTETQNSSTYMHNTEIQNSSTYMHNTETQNSSTYMHNTDTRNSRSIIHNAETQNISPYMYNTETQNISPYMHNTETQNNNTNMHNTDPQNNSTCMHNTETQNSSTTWLYYHHPFYKQCESNRSRMESQFADRLFHLEQDFSDEIQTSRQQVEKKITYFRIGRLPDREGHDFGAIYKAMPDARRRFTVKLVQKYAWLKEEMTESVARNVAQYCLSARHLEYLQLNCQTRPQYVGHFLKMVLRSGKQQIENEFLNALQTEGRDGIRFTNEVEQLLVTREKMKAFEDLQTERNQYHISEERLPNVCFHSVEVDILNDHLFSRLFFSYKEHSDIEEYNRSSMFFETFRKCQENVFDAFKCICDTNGIFINGNAQRDNSRITDVIIDEPSTPPSLQTIGIETIHTNEGSLVMILKLTEEHSLTNLKDKCEDGSIGDVLIDLLQRKDVRERLNAGTYDFKMKLHATTEERMCIHPTGEDSKNLSQVHPRRICEELEMSDHLLDILQKGKLVPPDITSKLQVKVNRRDKIHELLRHYDIRKDN</sequence>
<accession>A0ABY7ESW4</accession>
<name>A0ABY7ESW4_MYAAR</name>
<organism evidence="2 3">
    <name type="scientific">Mya arenaria</name>
    <name type="common">Soft-shell clam</name>
    <dbReference type="NCBI Taxonomy" id="6604"/>
    <lineage>
        <taxon>Eukaryota</taxon>
        <taxon>Metazoa</taxon>
        <taxon>Spiralia</taxon>
        <taxon>Lophotrochozoa</taxon>
        <taxon>Mollusca</taxon>
        <taxon>Bivalvia</taxon>
        <taxon>Autobranchia</taxon>
        <taxon>Heteroconchia</taxon>
        <taxon>Euheterodonta</taxon>
        <taxon>Imparidentia</taxon>
        <taxon>Neoheterodontei</taxon>
        <taxon>Myida</taxon>
        <taxon>Myoidea</taxon>
        <taxon>Myidae</taxon>
        <taxon>Mya</taxon>
    </lineage>
</organism>
<protein>
    <submittedName>
        <fullName evidence="2">Uncharacterized protein</fullName>
    </submittedName>
</protein>
<reference evidence="2" key="1">
    <citation type="submission" date="2022-11" db="EMBL/GenBank/DDBJ databases">
        <title>Centuries of genome instability and evolution in soft-shell clam transmissible cancer (bioRxiv).</title>
        <authorList>
            <person name="Hart S.F.M."/>
            <person name="Yonemitsu M.A."/>
            <person name="Giersch R.M."/>
            <person name="Beal B.F."/>
            <person name="Arriagada G."/>
            <person name="Davis B.W."/>
            <person name="Ostrander E.A."/>
            <person name="Goff S.P."/>
            <person name="Metzger M.J."/>
        </authorList>
    </citation>
    <scope>NUCLEOTIDE SEQUENCE</scope>
    <source>
        <strain evidence="2">MELC-2E11</strain>
        <tissue evidence="2">Siphon/mantle</tissue>
    </source>
</reference>
<evidence type="ECO:0000256" key="1">
    <source>
        <dbReference type="SAM" id="MobiDB-lite"/>
    </source>
</evidence>
<evidence type="ECO:0000313" key="3">
    <source>
        <dbReference type="Proteomes" id="UP001164746"/>
    </source>
</evidence>
<feature type="non-terminal residue" evidence="2">
    <location>
        <position position="705"/>
    </location>
</feature>